<gene>
    <name evidence="14" type="ORF">K0U00_27165</name>
</gene>
<dbReference type="InterPro" id="IPR004358">
    <property type="entry name" value="Sig_transdc_His_kin-like_C"/>
</dbReference>
<evidence type="ECO:0000256" key="12">
    <source>
        <dbReference type="SAM" id="Phobius"/>
    </source>
</evidence>
<sequence length="615" mass="70623">MRRWNDMMLKTKMFITFSVVFLLTVLLACTILYFKNVSDTKNQTYALSSTITKQFSRTVELYIHEMEAMSVSIFGDPLVQRNLLDHYETDNPVEQNRIELSLSSRLYTLMHPQPKVQSIYLFTLDRYAYYVSRSSGPKLTDSLEKEDWYTGHDYDYKKKFLLLPTVVEDIHDIESPKVISFVRSINRIPSRSTIAFMKININVDVFRDMLVQSDSNEMEKNMRVFILNDEGTVVYDNKNELTSGTLQNLSAAMLPGGKASSSELTWNGRKYLYTIDRSAYTGWRTAVLIPNEYLLAQIKRTQLILILVGLAAVMIIALVSYILSYHITIPLHNLMKKMIRVEQGDFSQRMEVRSNNEIGRLSRIYNDMLGSISRLINEAYQSRLAEKDAQLSALQAQINPHFLYNTLNIMKSISRIKGIEEVAEMSESLAELFQYSMKNLQHPVALKDELEHIRCYMNIQQHRFFDRFELHCDIPDELLQSSILKLTIQPLIENAIIHGLGKTKSGGVIRLRAHRSSGMLQIEVTDNGRGMDGEKQQELRSMLRTPILSGELDHDTRGIGLLNIQQRIQLFYGGNYGLHIMSLPGEGTTVKLEIPYLIPADGKGRDAHEYISRRG</sequence>
<dbReference type="GO" id="GO:0016301">
    <property type="term" value="F:kinase activity"/>
    <property type="evidence" value="ECO:0007669"/>
    <property type="project" value="UniProtKB-KW"/>
</dbReference>
<keyword evidence="15" id="KW-1185">Reference proteome</keyword>
<dbReference type="PROSITE" id="PS51257">
    <property type="entry name" value="PROKAR_LIPOPROTEIN"/>
    <property type="match status" value="1"/>
</dbReference>
<dbReference type="Gene3D" id="6.10.340.10">
    <property type="match status" value="1"/>
</dbReference>
<dbReference type="SMART" id="SM00304">
    <property type="entry name" value="HAMP"/>
    <property type="match status" value="1"/>
</dbReference>
<dbReference type="CDD" id="cd06225">
    <property type="entry name" value="HAMP"/>
    <property type="match status" value="1"/>
</dbReference>
<evidence type="ECO:0000256" key="5">
    <source>
        <dbReference type="ARBA" id="ARBA00022553"/>
    </source>
</evidence>
<evidence type="ECO:0000256" key="3">
    <source>
        <dbReference type="ARBA" id="ARBA00012438"/>
    </source>
</evidence>
<comment type="catalytic activity">
    <reaction evidence="1">
        <text>ATP + protein L-histidine = ADP + protein N-phospho-L-histidine.</text>
        <dbReference type="EC" id="2.7.13.3"/>
    </reaction>
</comment>
<keyword evidence="4" id="KW-1003">Cell membrane</keyword>
<reference evidence="14 15" key="1">
    <citation type="submission" date="2021-07" db="EMBL/GenBank/DDBJ databases">
        <title>Paenibacillus radiodurans sp. nov., isolated from the southeastern edge of Tengger Desert.</title>
        <authorList>
            <person name="Zhang G."/>
        </authorList>
    </citation>
    <scope>NUCLEOTIDE SEQUENCE [LARGE SCALE GENOMIC DNA]</scope>
    <source>
        <strain evidence="14 15">CCM 7311</strain>
    </source>
</reference>
<feature type="transmembrane region" description="Helical" evidence="12">
    <location>
        <begin position="303"/>
        <end position="328"/>
    </location>
</feature>
<dbReference type="PANTHER" id="PTHR34220:SF7">
    <property type="entry name" value="SENSOR HISTIDINE KINASE YPDA"/>
    <property type="match status" value="1"/>
</dbReference>
<keyword evidence="11 12" id="KW-0472">Membrane</keyword>
<dbReference type="SMART" id="SM00387">
    <property type="entry name" value="HATPase_c"/>
    <property type="match status" value="1"/>
</dbReference>
<dbReference type="RefSeq" id="WP_210039842.1">
    <property type="nucleotide sequence ID" value="NZ_JBHLVU010000008.1"/>
</dbReference>
<dbReference type="PROSITE" id="PS50885">
    <property type="entry name" value="HAMP"/>
    <property type="match status" value="1"/>
</dbReference>
<dbReference type="Gene3D" id="3.30.565.10">
    <property type="entry name" value="Histidine kinase-like ATPase, C-terminal domain"/>
    <property type="match status" value="1"/>
</dbReference>
<accession>A0ABS7CA03</accession>
<keyword evidence="7 12" id="KW-0812">Transmembrane</keyword>
<evidence type="ECO:0000256" key="7">
    <source>
        <dbReference type="ARBA" id="ARBA00022692"/>
    </source>
</evidence>
<dbReference type="SUPFAM" id="SSF55874">
    <property type="entry name" value="ATPase domain of HSP90 chaperone/DNA topoisomerase II/histidine kinase"/>
    <property type="match status" value="1"/>
</dbReference>
<evidence type="ECO:0000256" key="4">
    <source>
        <dbReference type="ARBA" id="ARBA00022475"/>
    </source>
</evidence>
<evidence type="ECO:0000256" key="6">
    <source>
        <dbReference type="ARBA" id="ARBA00022679"/>
    </source>
</evidence>
<dbReference type="InterPro" id="IPR050640">
    <property type="entry name" value="Bact_2-comp_sensor_kinase"/>
</dbReference>
<dbReference type="InterPro" id="IPR033479">
    <property type="entry name" value="dCache_1"/>
</dbReference>
<dbReference type="InterPro" id="IPR003660">
    <property type="entry name" value="HAMP_dom"/>
</dbReference>
<keyword evidence="10" id="KW-0902">Two-component regulatory system</keyword>
<feature type="domain" description="HAMP" evidence="13">
    <location>
        <begin position="325"/>
        <end position="377"/>
    </location>
</feature>
<dbReference type="Gene3D" id="3.30.450.20">
    <property type="entry name" value="PAS domain"/>
    <property type="match status" value="2"/>
</dbReference>
<name>A0ABS7CA03_9BACL</name>
<keyword evidence="6" id="KW-0808">Transferase</keyword>
<dbReference type="InterPro" id="IPR036890">
    <property type="entry name" value="HATPase_C_sf"/>
</dbReference>
<organism evidence="14 15">
    <name type="scientific">Paenibacillus sepulcri</name>
    <dbReference type="NCBI Taxonomy" id="359917"/>
    <lineage>
        <taxon>Bacteria</taxon>
        <taxon>Bacillati</taxon>
        <taxon>Bacillota</taxon>
        <taxon>Bacilli</taxon>
        <taxon>Bacillales</taxon>
        <taxon>Paenibacillaceae</taxon>
        <taxon>Paenibacillus</taxon>
    </lineage>
</organism>
<dbReference type="Pfam" id="PF06580">
    <property type="entry name" value="His_kinase"/>
    <property type="match status" value="1"/>
</dbReference>
<evidence type="ECO:0000256" key="9">
    <source>
        <dbReference type="ARBA" id="ARBA00022989"/>
    </source>
</evidence>
<dbReference type="EC" id="2.7.13.3" evidence="3"/>
<comment type="caution">
    <text evidence="14">The sequence shown here is derived from an EMBL/GenBank/DDBJ whole genome shotgun (WGS) entry which is preliminary data.</text>
</comment>
<dbReference type="SUPFAM" id="SSF158472">
    <property type="entry name" value="HAMP domain-like"/>
    <property type="match status" value="1"/>
</dbReference>
<evidence type="ECO:0000313" key="14">
    <source>
        <dbReference type="EMBL" id="MBW7457728.1"/>
    </source>
</evidence>
<dbReference type="InterPro" id="IPR003594">
    <property type="entry name" value="HATPase_dom"/>
</dbReference>
<dbReference type="Pfam" id="PF02743">
    <property type="entry name" value="dCache_1"/>
    <property type="match status" value="1"/>
</dbReference>
<evidence type="ECO:0000313" key="15">
    <source>
        <dbReference type="Proteomes" id="UP001519887"/>
    </source>
</evidence>
<evidence type="ECO:0000259" key="13">
    <source>
        <dbReference type="PROSITE" id="PS50885"/>
    </source>
</evidence>
<keyword evidence="8 14" id="KW-0418">Kinase</keyword>
<comment type="subcellular location">
    <subcellularLocation>
        <location evidence="2">Cell membrane</location>
        <topology evidence="2">Multi-pass membrane protein</topology>
    </subcellularLocation>
</comment>
<dbReference type="EMBL" id="JAHZIK010000943">
    <property type="protein sequence ID" value="MBW7457728.1"/>
    <property type="molecule type" value="Genomic_DNA"/>
</dbReference>
<keyword evidence="9 12" id="KW-1133">Transmembrane helix</keyword>
<dbReference type="InterPro" id="IPR010559">
    <property type="entry name" value="Sig_transdc_His_kin_internal"/>
</dbReference>
<protein>
    <recommendedName>
        <fullName evidence="3">histidine kinase</fullName>
        <ecNumber evidence="3">2.7.13.3</ecNumber>
    </recommendedName>
</protein>
<dbReference type="Proteomes" id="UP001519887">
    <property type="component" value="Unassembled WGS sequence"/>
</dbReference>
<dbReference type="PANTHER" id="PTHR34220">
    <property type="entry name" value="SENSOR HISTIDINE KINASE YPDA"/>
    <property type="match status" value="1"/>
</dbReference>
<dbReference type="Pfam" id="PF02518">
    <property type="entry name" value="HATPase_c"/>
    <property type="match status" value="1"/>
</dbReference>
<evidence type="ECO:0000256" key="1">
    <source>
        <dbReference type="ARBA" id="ARBA00000085"/>
    </source>
</evidence>
<dbReference type="Pfam" id="PF00672">
    <property type="entry name" value="HAMP"/>
    <property type="match status" value="1"/>
</dbReference>
<keyword evidence="5" id="KW-0597">Phosphoprotein</keyword>
<proteinExistence type="predicted"/>
<evidence type="ECO:0000256" key="8">
    <source>
        <dbReference type="ARBA" id="ARBA00022777"/>
    </source>
</evidence>
<evidence type="ECO:0000256" key="11">
    <source>
        <dbReference type="ARBA" id="ARBA00023136"/>
    </source>
</evidence>
<evidence type="ECO:0000256" key="10">
    <source>
        <dbReference type="ARBA" id="ARBA00023012"/>
    </source>
</evidence>
<evidence type="ECO:0000256" key="2">
    <source>
        <dbReference type="ARBA" id="ARBA00004651"/>
    </source>
</evidence>
<dbReference type="PRINTS" id="PR00344">
    <property type="entry name" value="BCTRLSENSOR"/>
</dbReference>